<dbReference type="OrthoDB" id="7477646at2"/>
<evidence type="ECO:0000313" key="1">
    <source>
        <dbReference type="EMBL" id="API58782.1"/>
    </source>
</evidence>
<evidence type="ECO:0000313" key="2">
    <source>
        <dbReference type="Proteomes" id="UP000182063"/>
    </source>
</evidence>
<dbReference type="EMBL" id="CP018221">
    <property type="protein sequence ID" value="API58782.1"/>
    <property type="molecule type" value="Genomic_DNA"/>
</dbReference>
<dbReference type="RefSeq" id="WP_072596335.1">
    <property type="nucleotide sequence ID" value="NZ_CP018221.1"/>
</dbReference>
<reference evidence="2" key="1">
    <citation type="submission" date="2016-11" db="EMBL/GenBank/DDBJ databases">
        <title>Complete Genome Sequence of alachlor-degrading Sphingomonas sp. strain JJ-A5.</title>
        <authorList>
            <person name="Lee H."/>
            <person name="Ka J.-O."/>
        </authorList>
    </citation>
    <scope>NUCLEOTIDE SEQUENCE [LARGE SCALE GENOMIC DNA]</scope>
    <source>
        <strain evidence="2">JJ-A5</strain>
    </source>
</reference>
<dbReference type="Proteomes" id="UP000182063">
    <property type="component" value="Chromosome"/>
</dbReference>
<name>A0A1L3ZT15_9SPHN</name>
<dbReference type="AlphaFoldDB" id="A0A1L3ZT15"/>
<protein>
    <submittedName>
        <fullName evidence="1">Uncharacterized protein</fullName>
    </submittedName>
</protein>
<sequence>MSMLRSPSALAGDSGGAQLAVTIAACQLAITPSRALDGEIALAVFPALIELPRVEAGIWSQADGTRVRALRYSEVRSAAATLVPPGCWIEEDGAHVIVAGAQGTWAGDHAHHAISLCIAALSARAAGAGHAH</sequence>
<proteinExistence type="predicted"/>
<accession>A0A1L3ZT15</accession>
<organism evidence="1 2">
    <name type="scientific">Tardibacter chloracetimidivorans</name>
    <dbReference type="NCBI Taxonomy" id="1921510"/>
    <lineage>
        <taxon>Bacteria</taxon>
        <taxon>Pseudomonadati</taxon>
        <taxon>Pseudomonadota</taxon>
        <taxon>Alphaproteobacteria</taxon>
        <taxon>Sphingomonadales</taxon>
        <taxon>Sphingomonadaceae</taxon>
        <taxon>Tardibacter</taxon>
    </lineage>
</organism>
<dbReference type="KEGG" id="sphj:BSL82_05200"/>
<gene>
    <name evidence="1" type="ORF">BSL82_05200</name>
</gene>
<dbReference type="PROSITE" id="PS51257">
    <property type="entry name" value="PROKAR_LIPOPROTEIN"/>
    <property type="match status" value="1"/>
</dbReference>
<keyword evidence="2" id="KW-1185">Reference proteome</keyword>
<dbReference type="STRING" id="1921510.BSL82_05200"/>